<gene>
    <name evidence="2" type="ORF">QBC38DRAFT_515337</name>
</gene>
<proteinExistence type="predicted"/>
<reference evidence="2" key="1">
    <citation type="journal article" date="2023" name="Mol. Phylogenet. Evol.">
        <title>Genome-scale phylogeny and comparative genomics of the fungal order Sordariales.</title>
        <authorList>
            <person name="Hensen N."/>
            <person name="Bonometti L."/>
            <person name="Westerberg I."/>
            <person name="Brannstrom I.O."/>
            <person name="Guillou S."/>
            <person name="Cros-Aarteil S."/>
            <person name="Calhoun S."/>
            <person name="Haridas S."/>
            <person name="Kuo A."/>
            <person name="Mondo S."/>
            <person name="Pangilinan J."/>
            <person name="Riley R."/>
            <person name="LaButti K."/>
            <person name="Andreopoulos B."/>
            <person name="Lipzen A."/>
            <person name="Chen C."/>
            <person name="Yan M."/>
            <person name="Daum C."/>
            <person name="Ng V."/>
            <person name="Clum A."/>
            <person name="Steindorff A."/>
            <person name="Ohm R.A."/>
            <person name="Martin F."/>
            <person name="Silar P."/>
            <person name="Natvig D.O."/>
            <person name="Lalanne C."/>
            <person name="Gautier V."/>
            <person name="Ament-Velasquez S.L."/>
            <person name="Kruys A."/>
            <person name="Hutchinson M.I."/>
            <person name="Powell A.J."/>
            <person name="Barry K."/>
            <person name="Miller A.N."/>
            <person name="Grigoriev I.V."/>
            <person name="Debuchy R."/>
            <person name="Gladieux P."/>
            <person name="Hiltunen Thoren M."/>
            <person name="Johannesson H."/>
        </authorList>
    </citation>
    <scope>NUCLEOTIDE SEQUENCE</scope>
    <source>
        <strain evidence="2">CBS 990.96</strain>
    </source>
</reference>
<evidence type="ECO:0008006" key="4">
    <source>
        <dbReference type="Google" id="ProtNLM"/>
    </source>
</evidence>
<organism evidence="2 3">
    <name type="scientific">Podospora fimiseda</name>
    <dbReference type="NCBI Taxonomy" id="252190"/>
    <lineage>
        <taxon>Eukaryota</taxon>
        <taxon>Fungi</taxon>
        <taxon>Dikarya</taxon>
        <taxon>Ascomycota</taxon>
        <taxon>Pezizomycotina</taxon>
        <taxon>Sordariomycetes</taxon>
        <taxon>Sordariomycetidae</taxon>
        <taxon>Sordariales</taxon>
        <taxon>Podosporaceae</taxon>
        <taxon>Podospora</taxon>
    </lineage>
</organism>
<dbReference type="Proteomes" id="UP001301958">
    <property type="component" value="Unassembled WGS sequence"/>
</dbReference>
<accession>A0AAN7BJ79</accession>
<evidence type="ECO:0000256" key="1">
    <source>
        <dbReference type="SAM" id="SignalP"/>
    </source>
</evidence>
<sequence length="173" mass="18404">MISSLFLIPTFFVLQVRALVLPKASLLSDGNYCNTNTYPTWTVTEFKSKVADTVGSGGSANFTVINNLSGAKDELSCSLQVNYRCIITGTPSDQNLTVHVAIRAGSLTFILDESVVCPGRETPLRVIGNTELELDCNWDEHGGTVFCGLKEGEGNVIEGVVVELAPEGTGTSG</sequence>
<comment type="caution">
    <text evidence="2">The sequence shown here is derived from an EMBL/GenBank/DDBJ whole genome shotgun (WGS) entry which is preliminary data.</text>
</comment>
<protein>
    <recommendedName>
        <fullName evidence="4">AA1-like domain-containing protein</fullName>
    </recommendedName>
</protein>
<dbReference type="EMBL" id="MU865397">
    <property type="protein sequence ID" value="KAK4224292.1"/>
    <property type="molecule type" value="Genomic_DNA"/>
</dbReference>
<evidence type="ECO:0000313" key="3">
    <source>
        <dbReference type="Proteomes" id="UP001301958"/>
    </source>
</evidence>
<evidence type="ECO:0000313" key="2">
    <source>
        <dbReference type="EMBL" id="KAK4224292.1"/>
    </source>
</evidence>
<keyword evidence="1" id="KW-0732">Signal</keyword>
<feature type="signal peptide" evidence="1">
    <location>
        <begin position="1"/>
        <end position="18"/>
    </location>
</feature>
<feature type="chain" id="PRO_5042886306" description="AA1-like domain-containing protein" evidence="1">
    <location>
        <begin position="19"/>
        <end position="173"/>
    </location>
</feature>
<keyword evidence="3" id="KW-1185">Reference proteome</keyword>
<dbReference type="AlphaFoldDB" id="A0AAN7BJ79"/>
<name>A0AAN7BJ79_9PEZI</name>
<reference evidence="2" key="2">
    <citation type="submission" date="2023-05" db="EMBL/GenBank/DDBJ databases">
        <authorList>
            <consortium name="Lawrence Berkeley National Laboratory"/>
            <person name="Steindorff A."/>
            <person name="Hensen N."/>
            <person name="Bonometti L."/>
            <person name="Westerberg I."/>
            <person name="Brannstrom I.O."/>
            <person name="Guillou S."/>
            <person name="Cros-Aarteil S."/>
            <person name="Calhoun S."/>
            <person name="Haridas S."/>
            <person name="Kuo A."/>
            <person name="Mondo S."/>
            <person name="Pangilinan J."/>
            <person name="Riley R."/>
            <person name="Labutti K."/>
            <person name="Andreopoulos B."/>
            <person name="Lipzen A."/>
            <person name="Chen C."/>
            <person name="Yanf M."/>
            <person name="Daum C."/>
            <person name="Ng V."/>
            <person name="Clum A."/>
            <person name="Ohm R."/>
            <person name="Martin F."/>
            <person name="Silar P."/>
            <person name="Natvig D."/>
            <person name="Lalanne C."/>
            <person name="Gautier V."/>
            <person name="Ament-Velasquez S.L."/>
            <person name="Kruys A."/>
            <person name="Hutchinson M.I."/>
            <person name="Powell A.J."/>
            <person name="Barry K."/>
            <person name="Miller A.N."/>
            <person name="Grigoriev I.V."/>
            <person name="Debuchy R."/>
            <person name="Gladieux P."/>
            <person name="Thoren M.H."/>
            <person name="Johannesson H."/>
        </authorList>
    </citation>
    <scope>NUCLEOTIDE SEQUENCE</scope>
    <source>
        <strain evidence="2">CBS 990.96</strain>
    </source>
</reference>